<organism evidence="2 3">
    <name type="scientific">Modicella reniformis</name>
    <dbReference type="NCBI Taxonomy" id="1440133"/>
    <lineage>
        <taxon>Eukaryota</taxon>
        <taxon>Fungi</taxon>
        <taxon>Fungi incertae sedis</taxon>
        <taxon>Mucoromycota</taxon>
        <taxon>Mortierellomycotina</taxon>
        <taxon>Mortierellomycetes</taxon>
        <taxon>Mortierellales</taxon>
        <taxon>Mortierellaceae</taxon>
        <taxon>Modicella</taxon>
    </lineage>
</organism>
<dbReference type="AlphaFoldDB" id="A0A9P6M233"/>
<reference evidence="2" key="1">
    <citation type="journal article" date="2020" name="Fungal Divers.">
        <title>Resolving the Mortierellaceae phylogeny through synthesis of multi-gene phylogenetics and phylogenomics.</title>
        <authorList>
            <person name="Vandepol N."/>
            <person name="Liber J."/>
            <person name="Desiro A."/>
            <person name="Na H."/>
            <person name="Kennedy M."/>
            <person name="Barry K."/>
            <person name="Grigoriev I.V."/>
            <person name="Miller A.N."/>
            <person name="O'Donnell K."/>
            <person name="Stajich J.E."/>
            <person name="Bonito G."/>
        </authorList>
    </citation>
    <scope>NUCLEOTIDE SEQUENCE</scope>
    <source>
        <strain evidence="2">MES-2147</strain>
    </source>
</reference>
<feature type="compositionally biased region" description="Polar residues" evidence="1">
    <location>
        <begin position="81"/>
        <end position="115"/>
    </location>
</feature>
<feature type="region of interest" description="Disordered" evidence="1">
    <location>
        <begin position="356"/>
        <end position="392"/>
    </location>
</feature>
<dbReference type="OrthoDB" id="5599613at2759"/>
<evidence type="ECO:0000313" key="3">
    <source>
        <dbReference type="Proteomes" id="UP000749646"/>
    </source>
</evidence>
<evidence type="ECO:0008006" key="4">
    <source>
        <dbReference type="Google" id="ProtNLM"/>
    </source>
</evidence>
<feature type="compositionally biased region" description="Polar residues" evidence="1">
    <location>
        <begin position="188"/>
        <end position="211"/>
    </location>
</feature>
<feature type="compositionally biased region" description="Basic and acidic residues" evidence="1">
    <location>
        <begin position="155"/>
        <end position="174"/>
    </location>
</feature>
<feature type="region of interest" description="Disordered" evidence="1">
    <location>
        <begin position="69"/>
        <end position="216"/>
    </location>
</feature>
<name>A0A9P6M233_9FUNG</name>
<feature type="region of interest" description="Disordered" evidence="1">
    <location>
        <begin position="1"/>
        <end position="56"/>
    </location>
</feature>
<accession>A0A9P6M233</accession>
<feature type="compositionally biased region" description="Polar residues" evidence="1">
    <location>
        <begin position="1"/>
        <end position="12"/>
    </location>
</feature>
<feature type="compositionally biased region" description="Basic and acidic residues" evidence="1">
    <location>
        <begin position="425"/>
        <end position="435"/>
    </location>
</feature>
<dbReference type="EMBL" id="JAAAHW010006293">
    <property type="protein sequence ID" value="KAF9963412.1"/>
    <property type="molecule type" value="Genomic_DNA"/>
</dbReference>
<feature type="region of interest" description="Disordered" evidence="1">
    <location>
        <begin position="415"/>
        <end position="453"/>
    </location>
</feature>
<evidence type="ECO:0000256" key="1">
    <source>
        <dbReference type="SAM" id="MobiDB-lite"/>
    </source>
</evidence>
<feature type="region of interest" description="Disordered" evidence="1">
    <location>
        <begin position="250"/>
        <end position="270"/>
    </location>
</feature>
<proteinExistence type="predicted"/>
<evidence type="ECO:0000313" key="2">
    <source>
        <dbReference type="EMBL" id="KAF9963412.1"/>
    </source>
</evidence>
<dbReference type="Proteomes" id="UP000749646">
    <property type="component" value="Unassembled WGS sequence"/>
</dbReference>
<sequence length="969" mass="108686">MGRLPKNQNASHLTKHHHTQDDITCEEGANKEYASSKRGFKWKVSNNNGPLKQPGTRLIESYFQPNFNSTAVRSPSLLGPTASQEPEQTTATGEDTTKSESVASSETVKSNTADSSIVEPLYDPFNSQDYGDWEEDNVSYHSFDDESNNPFISPKKTETVDEAKSSDRRIDRLSPELGPVDALDPASLSPNPFISPKQTETVTESDQTESADPNRVSPVLGPIDSLGSIDSLGPISFSPKLSGESLRRLALSPRKQKKTRDFSPALTPSKPTMTFAERLAAEIEDSSVPDDQLLKKILASGGRDCDPAYNNIAIVMGSDPESDAEWNDKDIFMPPVKETTKEDESAVRQLDSDEDIPTLNRFCGGRAPIDPEESDSDLDDNPFMNHSAGVSSLPPMMVLSADQLKIEELIDGELSPCESSESDELDKHQDGEKAPRIATPLGSNDRVLRRSTRNPVPVITPKQILQPTRVTKRPTLFSLDTLLKEKKRKAEVGFDLRTASSQLKLDEELLNEFDAEDEDEVLFGPDSIPKGVLSEEQEGALAEIIEEEQNFIVEDYAEFFVCWPQDVVVQPLDAWLSGADLSDHVVQKVLKYTQTELQRQQFLTSPFLMIMSSSPWTMPRSLFRWLVHIVAAEQNQLVTSSVFALLQRILSQKTSFLGVDHQDLVQVFRMYGVKDECLEQQWKVAPVTPETRRERTILPETKKFPRLNLKAVIKLINMSATLDPQFYNIAEIRKIMNLLLRMTTDPIISDIKSQIGSTMVALLDAIPADEWETERYRLCEEIKQTLGTSLPFMLLALRQLPSLSVRITLLRRSIALSYLEQPPIPAGMMAPNLEELHRALFVDRGFWINSETNYSDLGRRVQVLGLCLDDEQMIAAYGRKALEPLMRKLRMMHGKIVDIRAAFMDRTIAKDVIQRLYMRMYYAGIHRQSTTQSTLNFAFAATSKLRAPVASLADENRVLAQARKLEFDG</sequence>
<protein>
    <recommendedName>
        <fullName evidence="4">Coiled-coil SMC6 And NSE5 INteracting (CANIN) domain-containing protein</fullName>
    </recommendedName>
</protein>
<comment type="caution">
    <text evidence="2">The sequence shown here is derived from an EMBL/GenBank/DDBJ whole genome shotgun (WGS) entry which is preliminary data.</text>
</comment>
<keyword evidence="3" id="KW-1185">Reference proteome</keyword>
<feature type="compositionally biased region" description="Acidic residues" evidence="1">
    <location>
        <begin position="370"/>
        <end position="380"/>
    </location>
</feature>
<gene>
    <name evidence="2" type="ORF">BGZ65_003577</name>
</gene>